<dbReference type="Pfam" id="PF12833">
    <property type="entry name" value="HTH_18"/>
    <property type="match status" value="1"/>
</dbReference>
<dbReference type="STRING" id="1423774.FD31_GL002194"/>
<dbReference type="InterPro" id="IPR014710">
    <property type="entry name" value="RmlC-like_jellyroll"/>
</dbReference>
<accession>A0A0R1WJ36</accession>
<proteinExistence type="predicted"/>
<reference evidence="5 6" key="1">
    <citation type="journal article" date="2015" name="Genome Announc.">
        <title>Expanding the biotechnology potential of lactobacilli through comparative genomics of 213 strains and associated genera.</title>
        <authorList>
            <person name="Sun Z."/>
            <person name="Harris H.M."/>
            <person name="McCann A."/>
            <person name="Guo C."/>
            <person name="Argimon S."/>
            <person name="Zhang W."/>
            <person name="Yang X."/>
            <person name="Jeffery I.B."/>
            <person name="Cooney J.C."/>
            <person name="Kagawa T.F."/>
            <person name="Liu W."/>
            <person name="Song Y."/>
            <person name="Salvetti E."/>
            <person name="Wrobel A."/>
            <person name="Rasinkangas P."/>
            <person name="Parkhill J."/>
            <person name="Rea M.C."/>
            <person name="O'Sullivan O."/>
            <person name="Ritari J."/>
            <person name="Douillard F.P."/>
            <person name="Paul Ross R."/>
            <person name="Yang R."/>
            <person name="Briner A.E."/>
            <person name="Felis G.E."/>
            <person name="de Vos W.M."/>
            <person name="Barrangou R."/>
            <person name="Klaenhammer T.R."/>
            <person name="Caufield P.W."/>
            <person name="Cui Y."/>
            <person name="Zhang H."/>
            <person name="O'Toole P.W."/>
        </authorList>
    </citation>
    <scope>NUCLEOTIDE SEQUENCE [LARGE SCALE GENOMIC DNA]</scope>
    <source>
        <strain evidence="5 6">DSM 16982</strain>
    </source>
</reference>
<dbReference type="GO" id="GO:0043565">
    <property type="term" value="F:sequence-specific DNA binding"/>
    <property type="evidence" value="ECO:0007669"/>
    <property type="project" value="InterPro"/>
</dbReference>
<dbReference type="InterPro" id="IPR018060">
    <property type="entry name" value="HTH_AraC"/>
</dbReference>
<organism evidence="5 6">
    <name type="scientific">Companilactobacillus nantensis DSM 16982</name>
    <dbReference type="NCBI Taxonomy" id="1423774"/>
    <lineage>
        <taxon>Bacteria</taxon>
        <taxon>Bacillati</taxon>
        <taxon>Bacillota</taxon>
        <taxon>Bacilli</taxon>
        <taxon>Lactobacillales</taxon>
        <taxon>Lactobacillaceae</taxon>
        <taxon>Companilactobacillus</taxon>
    </lineage>
</organism>
<protein>
    <submittedName>
        <fullName evidence="5">Transcriptional regulator, AraC XylS family</fullName>
    </submittedName>
</protein>
<evidence type="ECO:0000256" key="2">
    <source>
        <dbReference type="ARBA" id="ARBA00023125"/>
    </source>
</evidence>
<dbReference type="GO" id="GO:0003700">
    <property type="term" value="F:DNA-binding transcription factor activity"/>
    <property type="evidence" value="ECO:0007669"/>
    <property type="project" value="InterPro"/>
</dbReference>
<dbReference type="Pfam" id="PF02311">
    <property type="entry name" value="AraC_binding"/>
    <property type="match status" value="1"/>
</dbReference>
<dbReference type="SMART" id="SM00342">
    <property type="entry name" value="HTH_ARAC"/>
    <property type="match status" value="1"/>
</dbReference>
<dbReference type="Proteomes" id="UP000051302">
    <property type="component" value="Unassembled WGS sequence"/>
</dbReference>
<keyword evidence="1" id="KW-0805">Transcription regulation</keyword>
<dbReference type="RefSeq" id="WP_057891375.1">
    <property type="nucleotide sequence ID" value="NZ_AZFV01000005.1"/>
</dbReference>
<dbReference type="AlphaFoldDB" id="A0A0R1WJ36"/>
<dbReference type="PANTHER" id="PTHR43280:SF28">
    <property type="entry name" value="HTH-TYPE TRANSCRIPTIONAL ACTIVATOR RHAS"/>
    <property type="match status" value="1"/>
</dbReference>
<sequence length="277" mass="32377">MYRHEQVSTTDLPVKLIVHTEYLESQNVLRHWHQALEIDYIIRGDAEFVVSGQKITATSDDIIVINPNEIHSVQPLKTMNHTLSLTFLFPYEFLQQEWDAMGDCWFKISNNSLQVNLLKQTLFNYYKNSQTDRVEQKFLLKSDIYLILYDLFHYFLENKSKMIDLPAVPTLHKLAGVIDFINEHSTEELSMTQIAQYVHLSEGYLSRIFMQQMGVGVMEYVNLIRLKNAFEILTNTEKDIETISDSVGFANVKSFRRLFTKVYQTTPGKYRNNLKGQ</sequence>
<comment type="caution">
    <text evidence="5">The sequence shown here is derived from an EMBL/GenBank/DDBJ whole genome shotgun (WGS) entry which is preliminary data.</text>
</comment>
<keyword evidence="3" id="KW-0804">Transcription</keyword>
<evidence type="ECO:0000256" key="3">
    <source>
        <dbReference type="ARBA" id="ARBA00023163"/>
    </source>
</evidence>
<dbReference type="SUPFAM" id="SSF46689">
    <property type="entry name" value="Homeodomain-like"/>
    <property type="match status" value="2"/>
</dbReference>
<evidence type="ECO:0000313" key="5">
    <source>
        <dbReference type="EMBL" id="KRM18026.1"/>
    </source>
</evidence>
<dbReference type="PANTHER" id="PTHR43280">
    <property type="entry name" value="ARAC-FAMILY TRANSCRIPTIONAL REGULATOR"/>
    <property type="match status" value="1"/>
</dbReference>
<dbReference type="Gene3D" id="2.60.120.10">
    <property type="entry name" value="Jelly Rolls"/>
    <property type="match status" value="1"/>
</dbReference>
<dbReference type="InterPro" id="IPR009057">
    <property type="entry name" value="Homeodomain-like_sf"/>
</dbReference>
<evidence type="ECO:0000256" key="1">
    <source>
        <dbReference type="ARBA" id="ARBA00023015"/>
    </source>
</evidence>
<name>A0A0R1WJ36_9LACO</name>
<keyword evidence="6" id="KW-1185">Reference proteome</keyword>
<feature type="domain" description="HTH araC/xylS-type" evidence="4">
    <location>
        <begin position="175"/>
        <end position="273"/>
    </location>
</feature>
<dbReference type="InterPro" id="IPR037923">
    <property type="entry name" value="HTH-like"/>
</dbReference>
<keyword evidence="2" id="KW-0238">DNA-binding</keyword>
<evidence type="ECO:0000313" key="6">
    <source>
        <dbReference type="Proteomes" id="UP000051302"/>
    </source>
</evidence>
<evidence type="ECO:0000259" key="4">
    <source>
        <dbReference type="PROSITE" id="PS01124"/>
    </source>
</evidence>
<dbReference type="SUPFAM" id="SSF51215">
    <property type="entry name" value="Regulatory protein AraC"/>
    <property type="match status" value="1"/>
</dbReference>
<dbReference type="Gene3D" id="1.10.10.60">
    <property type="entry name" value="Homeodomain-like"/>
    <property type="match status" value="2"/>
</dbReference>
<dbReference type="InterPro" id="IPR003313">
    <property type="entry name" value="AraC-bd"/>
</dbReference>
<dbReference type="EMBL" id="AZFV01000005">
    <property type="protein sequence ID" value="KRM18026.1"/>
    <property type="molecule type" value="Genomic_DNA"/>
</dbReference>
<dbReference type="PROSITE" id="PS01124">
    <property type="entry name" value="HTH_ARAC_FAMILY_2"/>
    <property type="match status" value="1"/>
</dbReference>
<dbReference type="PATRIC" id="fig|1423774.3.peg.2274"/>
<gene>
    <name evidence="5" type="ORF">FD31_GL002194</name>
</gene>